<dbReference type="Pfam" id="PF00015">
    <property type="entry name" value="MCPsignal"/>
    <property type="match status" value="1"/>
</dbReference>
<feature type="transmembrane region" description="Helical" evidence="6">
    <location>
        <begin position="142"/>
        <end position="162"/>
    </location>
</feature>
<keyword evidence="4" id="KW-0807">Transducer</keyword>
<dbReference type="FunFam" id="1.10.287.950:FF:000001">
    <property type="entry name" value="Methyl-accepting chemotaxis sensory transducer"/>
    <property type="match status" value="1"/>
</dbReference>
<comment type="similarity">
    <text evidence="3">Belongs to the methyl-accepting chemotaxis (MCP) protein family.</text>
</comment>
<feature type="transmembrane region" description="Helical" evidence="6">
    <location>
        <begin position="67"/>
        <end position="85"/>
    </location>
</feature>
<keyword evidence="2" id="KW-0145">Chemotaxis</keyword>
<evidence type="ECO:0000313" key="10">
    <source>
        <dbReference type="Proteomes" id="UP001151234"/>
    </source>
</evidence>
<evidence type="ECO:0000256" key="4">
    <source>
        <dbReference type="PROSITE-ProRule" id="PRU00284"/>
    </source>
</evidence>
<evidence type="ECO:0000256" key="1">
    <source>
        <dbReference type="ARBA" id="ARBA00004370"/>
    </source>
</evidence>
<evidence type="ECO:0000259" key="7">
    <source>
        <dbReference type="PROSITE" id="PS50111"/>
    </source>
</evidence>
<reference evidence="9" key="1">
    <citation type="submission" date="2022-11" db="EMBL/GenBank/DDBJ databases">
        <title>Draft genome sequence of Hoeflea poritis E7-10 and Hoeflea prorocentri PM5-8, separated from scleractinian coral Porites lutea and marine dinoflagellate.</title>
        <authorList>
            <person name="Zhang G."/>
            <person name="Wei Q."/>
            <person name="Cai L."/>
        </authorList>
    </citation>
    <scope>NUCLEOTIDE SEQUENCE</scope>
    <source>
        <strain evidence="9">PM5-8</strain>
    </source>
</reference>
<proteinExistence type="inferred from homology"/>
<dbReference type="EMBL" id="JAPJZI010000002">
    <property type="protein sequence ID" value="MDA5401227.1"/>
    <property type="molecule type" value="Genomic_DNA"/>
</dbReference>
<dbReference type="SMART" id="SM00283">
    <property type="entry name" value="MA"/>
    <property type="match status" value="1"/>
</dbReference>
<evidence type="ECO:0000256" key="5">
    <source>
        <dbReference type="SAM" id="MobiDB-lite"/>
    </source>
</evidence>
<dbReference type="PANTHER" id="PTHR43531">
    <property type="entry name" value="PROTEIN ICFG"/>
    <property type="match status" value="1"/>
</dbReference>
<protein>
    <submittedName>
        <fullName evidence="9">Methyl-accepting chemotaxis protein</fullName>
    </submittedName>
</protein>
<feature type="transmembrane region" description="Helical" evidence="6">
    <location>
        <begin position="12"/>
        <end position="32"/>
    </location>
</feature>
<keyword evidence="6" id="KW-1133">Transmembrane helix</keyword>
<dbReference type="AlphaFoldDB" id="A0A9X3ZIZ6"/>
<dbReference type="GO" id="GO:0006935">
    <property type="term" value="P:chemotaxis"/>
    <property type="evidence" value="ECO:0007669"/>
    <property type="project" value="UniProtKB-KW"/>
</dbReference>
<dbReference type="Proteomes" id="UP001151234">
    <property type="component" value="Unassembled WGS sequence"/>
</dbReference>
<dbReference type="GO" id="GO:0007165">
    <property type="term" value="P:signal transduction"/>
    <property type="evidence" value="ECO:0007669"/>
    <property type="project" value="UniProtKB-KW"/>
</dbReference>
<dbReference type="InterPro" id="IPR003660">
    <property type="entry name" value="HAMP_dom"/>
</dbReference>
<dbReference type="InterPro" id="IPR051310">
    <property type="entry name" value="MCP_chemotaxis"/>
</dbReference>
<dbReference type="PANTHER" id="PTHR43531:SF11">
    <property type="entry name" value="METHYL-ACCEPTING CHEMOTAXIS PROTEIN 3"/>
    <property type="match status" value="1"/>
</dbReference>
<dbReference type="PROSITE" id="PS50111">
    <property type="entry name" value="CHEMOTAXIS_TRANSDUC_2"/>
    <property type="match status" value="1"/>
</dbReference>
<feature type="transmembrane region" description="Helical" evidence="6">
    <location>
        <begin position="38"/>
        <end position="58"/>
    </location>
</feature>
<dbReference type="Gene3D" id="1.10.287.950">
    <property type="entry name" value="Methyl-accepting chemotaxis protein"/>
    <property type="match status" value="1"/>
</dbReference>
<comment type="caution">
    <text evidence="9">The sequence shown here is derived from an EMBL/GenBank/DDBJ whole genome shotgun (WGS) entry which is preliminary data.</text>
</comment>
<evidence type="ECO:0000259" key="8">
    <source>
        <dbReference type="PROSITE" id="PS50885"/>
    </source>
</evidence>
<feature type="domain" description="HAMP" evidence="8">
    <location>
        <begin position="217"/>
        <end position="269"/>
    </location>
</feature>
<keyword evidence="6" id="KW-0812">Transmembrane</keyword>
<feature type="domain" description="Methyl-accepting transducer" evidence="7">
    <location>
        <begin position="274"/>
        <end position="503"/>
    </location>
</feature>
<accession>A0A9X3ZIZ6</accession>
<evidence type="ECO:0000256" key="3">
    <source>
        <dbReference type="ARBA" id="ARBA00029447"/>
    </source>
</evidence>
<keyword evidence="6" id="KW-0472">Membrane</keyword>
<gene>
    <name evidence="9" type="ORF">OQ273_21825</name>
</gene>
<name>A0A9X3ZIZ6_9HYPH</name>
<feature type="compositionally biased region" description="Basic and acidic residues" evidence="5">
    <location>
        <begin position="193"/>
        <end position="213"/>
    </location>
</feature>
<dbReference type="GO" id="GO:0016020">
    <property type="term" value="C:membrane"/>
    <property type="evidence" value="ECO:0007669"/>
    <property type="project" value="UniProtKB-SubCell"/>
</dbReference>
<feature type="region of interest" description="Disordered" evidence="5">
    <location>
        <begin position="185"/>
        <end position="213"/>
    </location>
</feature>
<dbReference type="InterPro" id="IPR004089">
    <property type="entry name" value="MCPsignal_dom"/>
</dbReference>
<keyword evidence="10" id="KW-1185">Reference proteome</keyword>
<organism evidence="9 10">
    <name type="scientific">Hoeflea prorocentri</name>
    <dbReference type="NCBI Taxonomy" id="1922333"/>
    <lineage>
        <taxon>Bacteria</taxon>
        <taxon>Pseudomonadati</taxon>
        <taxon>Pseudomonadota</taxon>
        <taxon>Alphaproteobacteria</taxon>
        <taxon>Hyphomicrobiales</taxon>
        <taxon>Rhizobiaceae</taxon>
        <taxon>Hoeflea</taxon>
    </lineage>
</organism>
<dbReference type="SUPFAM" id="SSF58104">
    <property type="entry name" value="Methyl-accepting chemotaxis protein (MCP) signaling domain"/>
    <property type="match status" value="1"/>
</dbReference>
<evidence type="ECO:0000256" key="2">
    <source>
        <dbReference type="ARBA" id="ARBA00022500"/>
    </source>
</evidence>
<comment type="subcellular location">
    <subcellularLocation>
        <location evidence="1">Membrane</location>
    </subcellularLocation>
</comment>
<feature type="transmembrane region" description="Helical" evidence="6">
    <location>
        <begin position="113"/>
        <end position="136"/>
    </location>
</feature>
<dbReference type="PROSITE" id="PS50885">
    <property type="entry name" value="HAMP"/>
    <property type="match status" value="1"/>
</dbReference>
<evidence type="ECO:0000313" key="9">
    <source>
        <dbReference type="EMBL" id="MDA5401227.1"/>
    </source>
</evidence>
<dbReference type="RefSeq" id="WP_267993221.1">
    <property type="nucleotide sequence ID" value="NZ_JAPJZI010000002.1"/>
</dbReference>
<dbReference type="CDD" id="cd11386">
    <property type="entry name" value="MCP_signal"/>
    <property type="match status" value="1"/>
</dbReference>
<sequence>MNALQALRSKVSCGIIALLWINVAVLLARAIYGTDASIPVFLGGGLIVTLAATATWYFDRTGPVTRIVTSITQFALVSLLVYAFTNSPLQIDMHMYFFASLAVCAAWIDWRAIIAFTIATALHHLVLYFALPAAVFPGESEFSRVVLHAVVLLLQSGVLLMMSWSVERSLIAAESATRDAEAAQEALSQESARSNELHAQSNEERSRREAEKERAAEDLNAAIDRIGAGLGRLAERDFSASIDVAFSGDLDQLRIDFNRAVDQLRSALNDISVSAGNITSGSVEIRTATDDLSRRTEQQAASLEETAAALGEITTTVQHAVERAEEARKMVSEAKVDADESGEIVEKVINAMQELEESSKTIGQIIGVIEDIAFQTNLLALNAGVEAARAGEAGKGFAVVAQEVRELAQRASNAAKEITGLIATSDVHVTSSVELVNKTSSVLSNIAGKVVDIDQHIDAIANSSREQSAGLQEINVAVSQMDQFTQQNAAMVEETTASTHSLARELEGLTSQIEQFDLGGAASFQSTHGGYETQIETGDEEHQVSAA</sequence>
<evidence type="ECO:0000256" key="6">
    <source>
        <dbReference type="SAM" id="Phobius"/>
    </source>
</evidence>